<comment type="caution">
    <text evidence="2">The sequence shown here is derived from an EMBL/GenBank/DDBJ whole genome shotgun (WGS) entry which is preliminary data.</text>
</comment>
<feature type="compositionally biased region" description="Polar residues" evidence="1">
    <location>
        <begin position="252"/>
        <end position="265"/>
    </location>
</feature>
<name>A0ABR1K9B5_9AGAR</name>
<accession>A0ABR1K9B5</accession>
<sequence length="530" mass="61011">MQKCHSLNRLPKAPRVTSLLYRYQRPGDQQTAHIPYLLDRKILDPTHPAAKLNRNRLPAFRNNVLRVHAIPHGLLEFPEFPRQPPFDVPIELWKDRIARTLHDPEFQSNYQTKFPGDVKLAPVHLPKHQKPKRVPMAMVTILTKKATSKFKYVRLKIINRIKATLGLIVVRGAEVKDGKVVVNDEKAVEMMDRWILRGWTYTFFVPSLELYRLPLPELVTLLRKAMSETFEMGTRLEKEWAYRALKEHDQGPQRSTRTQAPSPVFNQPHPLTASRYPKMQDKTYAREGFLGEPLADKNSRKLEDDLHEEQELQELSATSTQKSEKPARERSTLYKPVSKLETEDEEHVPKPKGMKLSFSWRDKVKQEDGEDWEEDLDWELDFEEDSGLEPLSAKPSSKSASDSDPWWMKESDEPTLKLKIPTPSTTPPSSPAQRSFTSPSTRLSARESAMKNVFNKKPIIENLTTLKTSKVKAGAPRKARERPTVQPEFKLDRDGPKFPRTKPRPDDDELVLQGRGIEKGIMSRDCGLTK</sequence>
<proteinExistence type="predicted"/>
<feature type="compositionally biased region" description="Polar residues" evidence="1">
    <location>
        <begin position="432"/>
        <end position="443"/>
    </location>
</feature>
<organism evidence="2 3">
    <name type="scientific">Marasmiellus scandens</name>
    <dbReference type="NCBI Taxonomy" id="2682957"/>
    <lineage>
        <taxon>Eukaryota</taxon>
        <taxon>Fungi</taxon>
        <taxon>Dikarya</taxon>
        <taxon>Basidiomycota</taxon>
        <taxon>Agaricomycotina</taxon>
        <taxon>Agaricomycetes</taxon>
        <taxon>Agaricomycetidae</taxon>
        <taxon>Agaricales</taxon>
        <taxon>Marasmiineae</taxon>
        <taxon>Omphalotaceae</taxon>
        <taxon>Marasmiellus</taxon>
    </lineage>
</organism>
<protein>
    <submittedName>
        <fullName evidence="2">Uncharacterized protein</fullName>
    </submittedName>
</protein>
<feature type="compositionally biased region" description="Basic and acidic residues" evidence="1">
    <location>
        <begin position="322"/>
        <end position="332"/>
    </location>
</feature>
<feature type="compositionally biased region" description="Acidic residues" evidence="1">
    <location>
        <begin position="368"/>
        <end position="387"/>
    </location>
</feature>
<feature type="compositionally biased region" description="Basic and acidic residues" evidence="1">
    <location>
        <begin position="407"/>
        <end position="416"/>
    </location>
</feature>
<feature type="region of interest" description="Disordered" evidence="1">
    <location>
        <begin position="304"/>
        <end position="451"/>
    </location>
</feature>
<reference evidence="2 3" key="1">
    <citation type="submission" date="2024-01" db="EMBL/GenBank/DDBJ databases">
        <title>A draft genome for the cacao thread blight pathogen Marasmiellus scandens.</title>
        <authorList>
            <person name="Baruah I.K."/>
            <person name="Leung J."/>
            <person name="Bukari Y."/>
            <person name="Amoako-Attah I."/>
            <person name="Meinhardt L.W."/>
            <person name="Bailey B.A."/>
            <person name="Cohen S.P."/>
        </authorList>
    </citation>
    <scope>NUCLEOTIDE SEQUENCE [LARGE SCALE GENOMIC DNA]</scope>
    <source>
        <strain evidence="2 3">GH-19</strain>
    </source>
</reference>
<evidence type="ECO:0000313" key="3">
    <source>
        <dbReference type="Proteomes" id="UP001498398"/>
    </source>
</evidence>
<dbReference type="EMBL" id="JBANRG010000001">
    <property type="protein sequence ID" value="KAK7472248.1"/>
    <property type="molecule type" value="Genomic_DNA"/>
</dbReference>
<dbReference type="Proteomes" id="UP001498398">
    <property type="component" value="Unassembled WGS sequence"/>
</dbReference>
<evidence type="ECO:0000313" key="2">
    <source>
        <dbReference type="EMBL" id="KAK7472248.1"/>
    </source>
</evidence>
<keyword evidence="3" id="KW-1185">Reference proteome</keyword>
<feature type="region of interest" description="Disordered" evidence="1">
    <location>
        <begin position="469"/>
        <end position="509"/>
    </location>
</feature>
<evidence type="ECO:0000256" key="1">
    <source>
        <dbReference type="SAM" id="MobiDB-lite"/>
    </source>
</evidence>
<feature type="region of interest" description="Disordered" evidence="1">
    <location>
        <begin position="247"/>
        <end position="278"/>
    </location>
</feature>
<gene>
    <name evidence="2" type="ORF">VKT23_000369</name>
</gene>
<feature type="compositionally biased region" description="Low complexity" evidence="1">
    <location>
        <begin position="392"/>
        <end position="406"/>
    </location>
</feature>